<feature type="region of interest" description="Disordered" evidence="4">
    <location>
        <begin position="1438"/>
        <end position="1468"/>
    </location>
</feature>
<name>G0PEE1_CAEBE</name>
<feature type="compositionally biased region" description="Low complexity" evidence="4">
    <location>
        <begin position="847"/>
        <end position="862"/>
    </location>
</feature>
<feature type="compositionally biased region" description="Acidic residues" evidence="4">
    <location>
        <begin position="330"/>
        <end position="339"/>
    </location>
</feature>
<feature type="domain" description="ARID" evidence="5">
    <location>
        <begin position="348"/>
        <end position="438"/>
    </location>
</feature>
<dbReference type="InterPro" id="IPR051232">
    <property type="entry name" value="ARID/SWI1_ChromRemod"/>
</dbReference>
<keyword evidence="7" id="KW-1185">Reference proteome</keyword>
<evidence type="ECO:0000256" key="3">
    <source>
        <dbReference type="ARBA" id="ARBA00023242"/>
    </source>
</evidence>
<feature type="compositionally biased region" description="Polar residues" evidence="4">
    <location>
        <begin position="480"/>
        <end position="489"/>
    </location>
</feature>
<dbReference type="Pfam" id="PF01388">
    <property type="entry name" value="ARID"/>
    <property type="match status" value="1"/>
</dbReference>
<dbReference type="STRING" id="135651.G0PEE1"/>
<keyword evidence="1" id="KW-0805">Transcription regulation</keyword>
<proteinExistence type="predicted"/>
<feature type="compositionally biased region" description="Polar residues" evidence="4">
    <location>
        <begin position="1182"/>
        <end position="1193"/>
    </location>
</feature>
<dbReference type="InterPro" id="IPR036431">
    <property type="entry name" value="ARID_dom_sf"/>
</dbReference>
<dbReference type="Proteomes" id="UP000008068">
    <property type="component" value="Unassembled WGS sequence"/>
</dbReference>
<dbReference type="Gene3D" id="1.10.150.60">
    <property type="entry name" value="ARID DNA-binding domain"/>
    <property type="match status" value="1"/>
</dbReference>
<feature type="region of interest" description="Disordered" evidence="4">
    <location>
        <begin position="451"/>
        <end position="584"/>
    </location>
</feature>
<evidence type="ECO:0000256" key="1">
    <source>
        <dbReference type="ARBA" id="ARBA00023015"/>
    </source>
</evidence>
<dbReference type="GO" id="GO:0006357">
    <property type="term" value="P:regulation of transcription by RNA polymerase II"/>
    <property type="evidence" value="ECO:0007669"/>
    <property type="project" value="TreeGrafter"/>
</dbReference>
<feature type="compositionally biased region" description="Basic and acidic residues" evidence="4">
    <location>
        <begin position="498"/>
        <end position="508"/>
    </location>
</feature>
<dbReference type="Gene3D" id="2.30.30.140">
    <property type="match status" value="1"/>
</dbReference>
<dbReference type="FunCoup" id="G0PEE1">
    <property type="interactions" value="481"/>
</dbReference>
<dbReference type="InterPro" id="IPR001606">
    <property type="entry name" value="ARID_dom"/>
</dbReference>
<feature type="compositionally biased region" description="Pro residues" evidence="4">
    <location>
        <begin position="1209"/>
        <end position="1221"/>
    </location>
</feature>
<organism evidence="7">
    <name type="scientific">Caenorhabditis brenneri</name>
    <name type="common">Nematode worm</name>
    <dbReference type="NCBI Taxonomy" id="135651"/>
    <lineage>
        <taxon>Eukaryota</taxon>
        <taxon>Metazoa</taxon>
        <taxon>Ecdysozoa</taxon>
        <taxon>Nematoda</taxon>
        <taxon>Chromadorea</taxon>
        <taxon>Rhabditida</taxon>
        <taxon>Rhabditina</taxon>
        <taxon>Rhabditomorpha</taxon>
        <taxon>Rhabditoidea</taxon>
        <taxon>Rhabditidae</taxon>
        <taxon>Peloderinae</taxon>
        <taxon>Caenorhabditis</taxon>
    </lineage>
</organism>
<evidence type="ECO:0000259" key="5">
    <source>
        <dbReference type="PROSITE" id="PS51011"/>
    </source>
</evidence>
<dbReference type="PANTHER" id="PTHR13964">
    <property type="entry name" value="RBP-RELATED"/>
    <property type="match status" value="1"/>
</dbReference>
<dbReference type="InParanoid" id="G0PEE1"/>
<evidence type="ECO:0000256" key="2">
    <source>
        <dbReference type="ARBA" id="ARBA00023163"/>
    </source>
</evidence>
<gene>
    <name evidence="6" type="ORF">CAEBREN_19732</name>
</gene>
<feature type="compositionally biased region" description="Basic and acidic residues" evidence="4">
    <location>
        <begin position="834"/>
        <end position="845"/>
    </location>
</feature>
<evidence type="ECO:0000313" key="6">
    <source>
        <dbReference type="EMBL" id="EGT52890.1"/>
    </source>
</evidence>
<dbReference type="GO" id="GO:0005634">
    <property type="term" value="C:nucleus"/>
    <property type="evidence" value="ECO:0007669"/>
    <property type="project" value="TreeGrafter"/>
</dbReference>
<dbReference type="GO" id="GO:0000976">
    <property type="term" value="F:transcription cis-regulatory region binding"/>
    <property type="evidence" value="ECO:0007669"/>
    <property type="project" value="TreeGrafter"/>
</dbReference>
<sequence length="1468" mass="163184">MSTSSDNPPFLPIGTEVSSKFRGAFCESTIVRIEKQVRVKFTLKEKPWGIKVIDDPNIPLSDMVVGKTVTIPVDKKQVQAQVNHVKDMSLYFVVFNDGDQKQLRRSQLVQKGERHFSAEGNLDSMPLTKPEDFSAPLTFDERCDLNQDDIACQTIRNHFKKETWVPGILLPKIFSVENARHPERVVRNMETGKLQRVWADDLVPVKWMPRFGAKETEGIVASRKAKNQFNFNLAWRFTRDYRRNRFHRQSLKAMLKCRRRTPTREFAPLKQRLKTKIAKLSPPARRSEPGAIEPLEEEPEEEDMREIKEEVREDEPVQQRPRPAARDEVKDEDESDYDSDYSIKNTPVDQRDAFVAVLLQFHDARNSILNSSPNIQGHDVDLFYLYQLALKVGGPRKIYSSNPWTVWGKKLVPQAVDPEEELKQIFKSCIENYLAFNIKMDWPAGIIQQRSERKQVQPGIYSENRKKRQKAQEAAAAGEPSTSQATPKNRPQYRKRKADTSESGSDRRRGSRNTTMSPGASEDRDAPGTSTAMYSDTEDDDRSQNNDGRVKRKKSKTPGRRSVSVKDEYPPAQPAKKGRPKKNVATVKNPLVLAKFVGDKTIDKTDEREYVRANLLSVIHAQDSLRAWHDGTWYKAHCVERCEDVTEDIKKLLMKIQRGQERLGRKNPLKEELYAIFDRLNIKAHYIGWNGRFDELLSYDYLKVLKKTQIEARKRFAILPNGKKLRPSILAVVERAMCQEDENKSRRPDYLKLAEEALGNESDFDTDDEPIEEKDRKKKKKERRRCARAIRATLMETTSESESESNNVRQPKKVKKRGAPGVDRDQPSSSRRRLASDDHSPEIGERSTTPSSKSSTSIISSPGNRAAVRNISSSPESVQSGLSPEPSKNPDESDEEDSRRESIESTEASGSRASEEQEFRQRVVPDDHSPELGVPSISSSEKSSSSSPQRRKTASPDFDYEEGNPIAVSPNDASRPPSKVPSKQSSEEPENVGESTEAAETASSKSTIKGAESDTEEPEYPAVLRTSEPADFPSPSTSSGNQNYPSLNRQGSSTAMPVFSPATTNLAHSGPLTLEEVPVVATTSSSAYDRKEEDVSDTEVLGKRRRTSAGVESTPVKRMRRASERSAGGTDDGVTSPRRHPAPLAPQPVSGALTLQMAIPESSGPIEPVTASTSKRRKTGTHVFQQTSPTFSTGPLVLDTSPPVASTPSKPPRPPGAPPLGRPKKNSAGSAASSRKTEERDEPRVSVDKVVSPSAGAVTSERRSAERRSATEEKEEDMTLNNQAEGPIGSPRGRGGKRKRGGRAGAVAAARVTPGRSSTSRRSAQEESEEKDAEVAPVPAPVAPPAPIAPPNLSRPDSFANQKARVAKYMEDIGTSQDFHLIGIDYEKVLRESPPEDININLEEMSNEARDLFYSAKTELAALEKMYRKVEAAKKKAAEAAAAEAVEADNAAPSSSEDPSTSSTPNNQ</sequence>
<feature type="compositionally biased region" description="Low complexity" evidence="4">
    <location>
        <begin position="789"/>
        <end position="800"/>
    </location>
</feature>
<feature type="compositionally biased region" description="Basic and acidic residues" evidence="4">
    <location>
        <begin position="1260"/>
        <end position="1272"/>
    </location>
</feature>
<dbReference type="PROSITE" id="PS51011">
    <property type="entry name" value="ARID"/>
    <property type="match status" value="1"/>
</dbReference>
<feature type="compositionally biased region" description="Basic and acidic residues" evidence="4">
    <location>
        <begin position="1235"/>
        <end position="1247"/>
    </location>
</feature>
<reference evidence="7" key="1">
    <citation type="submission" date="2011-07" db="EMBL/GenBank/DDBJ databases">
        <authorList>
            <consortium name="Caenorhabditis brenneri Sequencing and Analysis Consortium"/>
            <person name="Wilson R.K."/>
        </authorList>
    </citation>
    <scope>NUCLEOTIDE SEQUENCE [LARGE SCALE GENOMIC DNA]</scope>
    <source>
        <strain evidence="7">PB2801</strain>
    </source>
</reference>
<evidence type="ECO:0000256" key="4">
    <source>
        <dbReference type="SAM" id="MobiDB-lite"/>
    </source>
</evidence>
<feature type="compositionally biased region" description="Basic residues" evidence="4">
    <location>
        <begin position="550"/>
        <end position="559"/>
    </location>
</feature>
<evidence type="ECO:0000313" key="7">
    <source>
        <dbReference type="Proteomes" id="UP000008068"/>
    </source>
</evidence>
<feature type="compositionally biased region" description="Acidic residues" evidence="4">
    <location>
        <begin position="762"/>
        <end position="772"/>
    </location>
</feature>
<feature type="region of interest" description="Disordered" evidence="4">
    <location>
        <begin position="265"/>
        <end position="344"/>
    </location>
</feature>
<dbReference type="SMART" id="SM01014">
    <property type="entry name" value="ARID"/>
    <property type="match status" value="1"/>
</dbReference>
<dbReference type="SMART" id="SM00501">
    <property type="entry name" value="BRIGHT"/>
    <property type="match status" value="1"/>
</dbReference>
<dbReference type="EMBL" id="GL380314">
    <property type="protein sequence ID" value="EGT52890.1"/>
    <property type="molecule type" value="Genomic_DNA"/>
</dbReference>
<dbReference type="PANTHER" id="PTHR13964:SF27">
    <property type="entry name" value="HAT-TRICK, ISOFORM D"/>
    <property type="match status" value="1"/>
</dbReference>
<keyword evidence="3" id="KW-0539">Nucleus</keyword>
<protein>
    <recommendedName>
        <fullName evidence="5">ARID domain-containing protein</fullName>
    </recommendedName>
</protein>
<feature type="compositionally biased region" description="Basic and acidic residues" evidence="4">
    <location>
        <begin position="305"/>
        <end position="317"/>
    </location>
</feature>
<dbReference type="eggNOG" id="KOG2744">
    <property type="taxonomic scope" value="Eukaryota"/>
</dbReference>
<feature type="compositionally biased region" description="Low complexity" evidence="4">
    <location>
        <begin position="1453"/>
        <end position="1468"/>
    </location>
</feature>
<feature type="compositionally biased region" description="Acidic residues" evidence="4">
    <location>
        <begin position="294"/>
        <end position="304"/>
    </location>
</feature>
<feature type="compositionally biased region" description="Low complexity" evidence="4">
    <location>
        <begin position="994"/>
        <end position="1007"/>
    </location>
</feature>
<dbReference type="HOGENOM" id="CLU_237944_0_0_1"/>
<feature type="compositionally biased region" description="Basic residues" evidence="4">
    <location>
        <begin position="776"/>
        <end position="788"/>
    </location>
</feature>
<keyword evidence="2" id="KW-0804">Transcription</keyword>
<dbReference type="OrthoDB" id="10068428at2759"/>
<feature type="region of interest" description="Disordered" evidence="4">
    <location>
        <begin position="761"/>
        <end position="1359"/>
    </location>
</feature>
<feature type="compositionally biased region" description="Low complexity" evidence="4">
    <location>
        <begin position="936"/>
        <end position="947"/>
    </location>
</feature>
<dbReference type="SUPFAM" id="SSF46774">
    <property type="entry name" value="ARID-like"/>
    <property type="match status" value="1"/>
</dbReference>
<feature type="compositionally biased region" description="Pro residues" evidence="4">
    <location>
        <begin position="1338"/>
        <end position="1350"/>
    </location>
</feature>
<accession>G0PEE1</accession>
<feature type="compositionally biased region" description="Basic and acidic residues" evidence="4">
    <location>
        <begin position="913"/>
        <end position="930"/>
    </location>
</feature>
<feature type="compositionally biased region" description="Polar residues" evidence="4">
    <location>
        <begin position="1034"/>
        <end position="1067"/>
    </location>
</feature>
<feature type="compositionally biased region" description="Polar residues" evidence="4">
    <location>
        <begin position="870"/>
        <end position="882"/>
    </location>
</feature>